<feature type="repeat" description="TPR" evidence="1">
    <location>
        <begin position="1038"/>
        <end position="1071"/>
    </location>
</feature>
<dbReference type="Pfam" id="PF13424">
    <property type="entry name" value="TPR_12"/>
    <property type="match status" value="1"/>
</dbReference>
<feature type="region of interest" description="Disordered" evidence="2">
    <location>
        <begin position="1"/>
        <end position="34"/>
    </location>
</feature>
<dbReference type="InterPro" id="IPR011990">
    <property type="entry name" value="TPR-like_helical_dom_sf"/>
</dbReference>
<dbReference type="STRING" id="205917.A0A4Y9XXC4"/>
<sequence length="1196" mass="134117">MSTERNSTLDSENSEQVVRRAAPSRPALDTNDSNASAASDKVEAMFSSADTILALLKVAGEMATNIPYIKVVSGICIHILKMRTEVDIFRTKWKVVMADIEQISKLIDDYYEQVAAAAPEGQQIPEDIQKAFRSLERQLEATLVTLDRCQPKRKRDRIWLVLNRTQLISAIDDCGRGIQNELQLFTAKLSLGTRTDTARILDAMSKVNIVPIEDTVTAPDLRAPSETMFGREREIQEIVTTIEQKSPARIAILGPGGMGKTSLALSVLHHPAIASEFVDARYFVPCDAAQSPEALLLEMASALGIYTDGSLSLEKKVLAFLRNSKCIMCLDNFETPWDAQTRPIEDLLAKITSIQTITVLVTMRGTERPAKTLWTQPFLEPVTPLSLEAALLTFEAISGKRDDYALKLVQAVECVPLAVYLLAYLAQSEGTADVWGCWEAEHTSMIHRRAIDQLSSVDFSIMLSLQSPRMTADPDALVLLGILSMLPDGLQMAKLQKFQTAFANLPYMRHALSTLRHNALVYSPQSGNVSVLSPIRLYMQAKHGPSMESITGLKTYYLPLASQGENFTVPDVQTELLPEIGNINFLLGFFFKGAAPHDSIFKPTLQFCKFCQYINLYEDRLLNLVSASAQISDYGIKGDCLFLQAKCCQFTSQAAKAEEYYKQALAMHEQAEDLAEQAHDLEYIGRLYIQLSRKDEAVDNLKKALELHTKVGNKLGQGYDLHNLGRISLGIAKFDEAREYLNRAQELHVETNTILGQAYNIGYLGTIHMQLAEYELGKEKMKQALELHLQVRDILGQANVVQDLGRINIHLEQLEDAKTNFNEALSLHKEACDFLGQANDLHFLGEIHYKQNELDLGKDYLDKALLLHQQESDIHGQANDYQELAHISMQHADTETATNLLHKALKLHKQVGDQHGHAEDLLSLGRIDRFNNETSEAIIKFTKAKDIYAYCQDKNGLAGALHFLGESYITLEQFDNALNNLNEALKLHEETGAQLGGGTDLQQIGYVYMRTSKFDLAKEYLDKAITAHQSIDHILGQAYDYHYLGQLHVNMSDLEGAITQFEKAVELYEQGSDILGLANSLTMLGQIHMKHLHLEEAEKYLSQALPLHTKAGIKNSQSLELKYLGMIHTELSQFPEAEEEFREALRIYTEMGSQQEMINTYKAWGHLYKKMSRMQDAEAMWMQAILLQNQMNTSTQ</sequence>
<proteinExistence type="predicted"/>
<dbReference type="SUPFAM" id="SSF48452">
    <property type="entry name" value="TPR-like"/>
    <property type="match status" value="3"/>
</dbReference>
<comment type="caution">
    <text evidence="3">The sequence shown here is derived from an EMBL/GenBank/DDBJ whole genome shotgun (WGS) entry which is preliminary data.</text>
</comment>
<dbReference type="Proteomes" id="UP000298327">
    <property type="component" value="Unassembled WGS sequence"/>
</dbReference>
<dbReference type="EMBL" id="SEOQ01000993">
    <property type="protein sequence ID" value="TFY54735.1"/>
    <property type="molecule type" value="Genomic_DNA"/>
</dbReference>
<dbReference type="PANTHER" id="PTHR10098:SF108">
    <property type="entry name" value="TETRATRICOPEPTIDE REPEAT PROTEIN 28"/>
    <property type="match status" value="1"/>
</dbReference>
<dbReference type="InterPro" id="IPR019734">
    <property type="entry name" value="TPR_rpt"/>
</dbReference>
<protein>
    <submittedName>
        <fullName evidence="3">Uncharacterized protein</fullName>
    </submittedName>
</protein>
<name>A0A4Y9XXC4_9AGAM</name>
<feature type="repeat" description="TPR" evidence="1">
    <location>
        <begin position="1078"/>
        <end position="1111"/>
    </location>
</feature>
<dbReference type="OrthoDB" id="431454at2759"/>
<dbReference type="Gene3D" id="3.40.50.300">
    <property type="entry name" value="P-loop containing nucleotide triphosphate hydrolases"/>
    <property type="match status" value="1"/>
</dbReference>
<dbReference type="InterPro" id="IPR027417">
    <property type="entry name" value="P-loop_NTPase"/>
</dbReference>
<dbReference type="PANTHER" id="PTHR10098">
    <property type="entry name" value="RAPSYN-RELATED"/>
    <property type="match status" value="1"/>
</dbReference>
<feature type="repeat" description="TPR" evidence="1">
    <location>
        <begin position="798"/>
        <end position="831"/>
    </location>
</feature>
<reference evidence="3 4" key="1">
    <citation type="submission" date="2019-02" db="EMBL/GenBank/DDBJ databases">
        <title>Genome sequencing of the rare red list fungi Dentipellis fragilis.</title>
        <authorList>
            <person name="Buettner E."/>
            <person name="Kellner H."/>
        </authorList>
    </citation>
    <scope>NUCLEOTIDE SEQUENCE [LARGE SCALE GENOMIC DNA]</scope>
    <source>
        <strain evidence="3 4">DSM 105465</strain>
    </source>
</reference>
<dbReference type="SUPFAM" id="SSF52540">
    <property type="entry name" value="P-loop containing nucleoside triphosphate hydrolases"/>
    <property type="match status" value="1"/>
</dbReference>
<feature type="compositionally biased region" description="Polar residues" evidence="2">
    <location>
        <begin position="1"/>
        <end position="16"/>
    </location>
</feature>
<feature type="repeat" description="TPR" evidence="1">
    <location>
        <begin position="678"/>
        <end position="711"/>
    </location>
</feature>
<evidence type="ECO:0000313" key="3">
    <source>
        <dbReference type="EMBL" id="TFY54735.1"/>
    </source>
</evidence>
<evidence type="ECO:0000256" key="1">
    <source>
        <dbReference type="PROSITE-ProRule" id="PRU00339"/>
    </source>
</evidence>
<dbReference type="Gene3D" id="1.25.40.10">
    <property type="entry name" value="Tetratricopeptide repeat domain"/>
    <property type="match status" value="4"/>
</dbReference>
<organism evidence="3 4">
    <name type="scientific">Dentipellis fragilis</name>
    <dbReference type="NCBI Taxonomy" id="205917"/>
    <lineage>
        <taxon>Eukaryota</taxon>
        <taxon>Fungi</taxon>
        <taxon>Dikarya</taxon>
        <taxon>Basidiomycota</taxon>
        <taxon>Agaricomycotina</taxon>
        <taxon>Agaricomycetes</taxon>
        <taxon>Russulales</taxon>
        <taxon>Hericiaceae</taxon>
        <taxon>Dentipellis</taxon>
    </lineage>
</organism>
<dbReference type="GO" id="GO:0043531">
    <property type="term" value="F:ADP binding"/>
    <property type="evidence" value="ECO:0007669"/>
    <property type="project" value="InterPro"/>
</dbReference>
<dbReference type="AlphaFoldDB" id="A0A4Y9XXC4"/>
<dbReference type="Pfam" id="PF13181">
    <property type="entry name" value="TPR_8"/>
    <property type="match status" value="3"/>
</dbReference>
<feature type="repeat" description="TPR" evidence="1">
    <location>
        <begin position="1118"/>
        <end position="1151"/>
    </location>
</feature>
<feature type="repeat" description="TPR" evidence="1">
    <location>
        <begin position="958"/>
        <end position="991"/>
    </location>
</feature>
<dbReference type="SMART" id="SM00028">
    <property type="entry name" value="TPR"/>
    <property type="match status" value="13"/>
</dbReference>
<gene>
    <name evidence="3" type="ORF">EVG20_g9586</name>
</gene>
<keyword evidence="4" id="KW-1185">Reference proteome</keyword>
<dbReference type="PROSITE" id="PS50005">
    <property type="entry name" value="TPR"/>
    <property type="match status" value="6"/>
</dbReference>
<accession>A0A4Y9XXC4</accession>
<keyword evidence="1" id="KW-0802">TPR repeat</keyword>
<evidence type="ECO:0000313" key="4">
    <source>
        <dbReference type="Proteomes" id="UP000298327"/>
    </source>
</evidence>
<evidence type="ECO:0000256" key="2">
    <source>
        <dbReference type="SAM" id="MobiDB-lite"/>
    </source>
</evidence>